<dbReference type="AlphaFoldDB" id="A0A5D4M7G6"/>
<dbReference type="RefSeq" id="WP_148954736.1">
    <property type="nucleotide sequence ID" value="NZ_VTEG01000016.1"/>
</dbReference>
<dbReference type="SUPFAM" id="SSF88697">
    <property type="entry name" value="PUA domain-like"/>
    <property type="match status" value="1"/>
</dbReference>
<dbReference type="InterPro" id="IPR015947">
    <property type="entry name" value="PUA-like_sf"/>
</dbReference>
<proteinExistence type="predicted"/>
<comment type="caution">
    <text evidence="1">The sequence shown here is derived from an EMBL/GenBank/DDBJ whole genome shotgun (WGS) entry which is preliminary data.</text>
</comment>
<organism evidence="1 2">
    <name type="scientific">Rossellomorea vietnamensis</name>
    <dbReference type="NCBI Taxonomy" id="218284"/>
    <lineage>
        <taxon>Bacteria</taxon>
        <taxon>Bacillati</taxon>
        <taxon>Bacillota</taxon>
        <taxon>Bacilli</taxon>
        <taxon>Bacillales</taxon>
        <taxon>Bacillaceae</taxon>
        <taxon>Rossellomorea</taxon>
    </lineage>
</organism>
<dbReference type="EMBL" id="VTEG01000016">
    <property type="protein sequence ID" value="TYR97854.1"/>
    <property type="molecule type" value="Genomic_DNA"/>
</dbReference>
<gene>
    <name evidence="1" type="ORF">FZC84_17715</name>
</gene>
<dbReference type="Proteomes" id="UP000325182">
    <property type="component" value="Unassembled WGS sequence"/>
</dbReference>
<name>A0A5D4M7G6_9BACI</name>
<sequence length="145" mass="16672">MKVLSMIQPWASLFVMGEAKNETRTWRTNYRGDFAIHASQRIDNSACEQPLIHNLLARHGFTKENLPTGKIIGRCTLQNCIKVIESHNEQAILEDGRIVSGQELWLGDYRVGNYVWEVTGMRALYDFIPAKGRLGLWEFEGEEFQ</sequence>
<dbReference type="Gene3D" id="2.30.130.30">
    <property type="entry name" value="Hypothetical protein"/>
    <property type="match status" value="1"/>
</dbReference>
<evidence type="ECO:0000313" key="1">
    <source>
        <dbReference type="EMBL" id="TYR97854.1"/>
    </source>
</evidence>
<reference evidence="1 2" key="1">
    <citation type="submission" date="2019-08" db="EMBL/GenBank/DDBJ databases">
        <title>Bacillus genomes from the desert of Cuatro Cienegas, Coahuila.</title>
        <authorList>
            <person name="Olmedo-Alvarez G."/>
        </authorList>
    </citation>
    <scope>NUCLEOTIDE SEQUENCE [LARGE SCALE GENOMIC DNA]</scope>
    <source>
        <strain evidence="1 2">CH128b_4D</strain>
    </source>
</reference>
<accession>A0A5D4M7G6</accession>
<evidence type="ECO:0000313" key="2">
    <source>
        <dbReference type="Proteomes" id="UP000325182"/>
    </source>
</evidence>
<protein>
    <submittedName>
        <fullName evidence="1">ASCH domain-containing protein</fullName>
    </submittedName>
</protein>